<dbReference type="PANTHER" id="PTHR43133">
    <property type="entry name" value="RNA POLYMERASE ECF-TYPE SIGMA FACTO"/>
    <property type="match status" value="1"/>
</dbReference>
<dbReference type="Gene3D" id="1.10.1740.10">
    <property type="match status" value="1"/>
</dbReference>
<evidence type="ECO:0008006" key="9">
    <source>
        <dbReference type="Google" id="ProtNLM"/>
    </source>
</evidence>
<dbReference type="SUPFAM" id="SSF88659">
    <property type="entry name" value="Sigma3 and sigma4 domains of RNA polymerase sigma factors"/>
    <property type="match status" value="1"/>
</dbReference>
<dbReference type="PRINTS" id="PR00038">
    <property type="entry name" value="HTHLUXR"/>
</dbReference>
<dbReference type="NCBIfam" id="TIGR02985">
    <property type="entry name" value="Sig70_bacteroi1"/>
    <property type="match status" value="1"/>
</dbReference>
<feature type="domain" description="RNA polymerase sigma factor 70 region 4 type 2" evidence="6">
    <location>
        <begin position="108"/>
        <end position="159"/>
    </location>
</feature>
<evidence type="ECO:0000313" key="8">
    <source>
        <dbReference type="Proteomes" id="UP000256373"/>
    </source>
</evidence>
<evidence type="ECO:0000256" key="4">
    <source>
        <dbReference type="ARBA" id="ARBA00023163"/>
    </source>
</evidence>
<dbReference type="PANTHER" id="PTHR43133:SF46">
    <property type="entry name" value="RNA POLYMERASE SIGMA-70 FACTOR ECF SUBFAMILY"/>
    <property type="match status" value="1"/>
</dbReference>
<dbReference type="InterPro" id="IPR007627">
    <property type="entry name" value="RNA_pol_sigma70_r2"/>
</dbReference>
<dbReference type="InterPro" id="IPR013324">
    <property type="entry name" value="RNA_pol_sigma_r3/r4-like"/>
</dbReference>
<evidence type="ECO:0000259" key="6">
    <source>
        <dbReference type="Pfam" id="PF08281"/>
    </source>
</evidence>
<keyword evidence="8" id="KW-1185">Reference proteome</keyword>
<dbReference type="GO" id="GO:0003677">
    <property type="term" value="F:DNA binding"/>
    <property type="evidence" value="ECO:0007669"/>
    <property type="project" value="InterPro"/>
</dbReference>
<dbReference type="AlphaFoldDB" id="A0A3D8Y2V7"/>
<dbReference type="Proteomes" id="UP000256373">
    <property type="component" value="Unassembled WGS sequence"/>
</dbReference>
<evidence type="ECO:0000256" key="2">
    <source>
        <dbReference type="ARBA" id="ARBA00023015"/>
    </source>
</evidence>
<dbReference type="InterPro" id="IPR014284">
    <property type="entry name" value="RNA_pol_sigma-70_dom"/>
</dbReference>
<reference evidence="7 8" key="1">
    <citation type="submission" date="2018-07" db="EMBL/GenBank/DDBJ databases">
        <title>Dyadobacter roseus sp. nov., isolated from rose rhizosphere soil.</title>
        <authorList>
            <person name="Chen L."/>
        </authorList>
    </citation>
    <scope>NUCLEOTIDE SEQUENCE [LARGE SCALE GENOMIC DNA]</scope>
    <source>
        <strain evidence="7 8">RS19</strain>
    </source>
</reference>
<dbReference type="GO" id="GO:0016987">
    <property type="term" value="F:sigma factor activity"/>
    <property type="evidence" value="ECO:0007669"/>
    <property type="project" value="UniProtKB-KW"/>
</dbReference>
<comment type="similarity">
    <text evidence="1">Belongs to the sigma-70 factor family. ECF subfamily.</text>
</comment>
<keyword evidence="3" id="KW-0731">Sigma factor</keyword>
<dbReference type="InterPro" id="IPR013325">
    <property type="entry name" value="RNA_pol_sigma_r2"/>
</dbReference>
<proteinExistence type="inferred from homology"/>
<dbReference type="SUPFAM" id="SSF88946">
    <property type="entry name" value="Sigma2 domain of RNA polymerase sigma factors"/>
    <property type="match status" value="1"/>
</dbReference>
<dbReference type="InterPro" id="IPR036388">
    <property type="entry name" value="WH-like_DNA-bd_sf"/>
</dbReference>
<evidence type="ECO:0000259" key="5">
    <source>
        <dbReference type="Pfam" id="PF04542"/>
    </source>
</evidence>
<comment type="caution">
    <text evidence="7">The sequence shown here is derived from an EMBL/GenBank/DDBJ whole genome shotgun (WGS) entry which is preliminary data.</text>
</comment>
<protein>
    <recommendedName>
        <fullName evidence="9">RNA polymerase sigma-70 factor</fullName>
    </recommendedName>
</protein>
<accession>A0A3D8Y2V7</accession>
<sequence>MISREWFEQVYKQYVKKLCTICYNVVGDEEVAREIVHNVFLSVWERRDVLDLHSDIEHYMVRAVKLSSLEHLRTSVIRQKHLSIIASRQNSQANTTEQQIGFSELKSRIELLTSELPPQCRQVFNLSRDKGLSNKEIASLLNISEKTVEAHLSKALKYLRSQLNEFTF</sequence>
<name>A0A3D8Y2V7_9BACT</name>
<dbReference type="EMBL" id="QNUL01000044">
    <property type="protein sequence ID" value="REA55714.1"/>
    <property type="molecule type" value="Genomic_DNA"/>
</dbReference>
<dbReference type="InterPro" id="IPR014327">
    <property type="entry name" value="RNA_pol_sigma70_bacteroid"/>
</dbReference>
<keyword evidence="2" id="KW-0805">Transcription regulation</keyword>
<evidence type="ECO:0000313" key="7">
    <source>
        <dbReference type="EMBL" id="REA55714.1"/>
    </source>
</evidence>
<organism evidence="7 8">
    <name type="scientific">Dyadobacter luteus</name>
    <dbReference type="NCBI Taxonomy" id="2259619"/>
    <lineage>
        <taxon>Bacteria</taxon>
        <taxon>Pseudomonadati</taxon>
        <taxon>Bacteroidota</taxon>
        <taxon>Cytophagia</taxon>
        <taxon>Cytophagales</taxon>
        <taxon>Spirosomataceae</taxon>
        <taxon>Dyadobacter</taxon>
    </lineage>
</organism>
<dbReference type="InterPro" id="IPR013249">
    <property type="entry name" value="RNA_pol_sigma70_r4_t2"/>
</dbReference>
<gene>
    <name evidence="7" type="ORF">DSL64_27700</name>
</gene>
<feature type="domain" description="RNA polymerase sigma-70 region 2" evidence="5">
    <location>
        <begin position="11"/>
        <end position="74"/>
    </location>
</feature>
<dbReference type="Pfam" id="PF04542">
    <property type="entry name" value="Sigma70_r2"/>
    <property type="match status" value="1"/>
</dbReference>
<dbReference type="InterPro" id="IPR000792">
    <property type="entry name" value="Tscrpt_reg_LuxR_C"/>
</dbReference>
<evidence type="ECO:0000256" key="3">
    <source>
        <dbReference type="ARBA" id="ARBA00023082"/>
    </source>
</evidence>
<dbReference type="Pfam" id="PF08281">
    <property type="entry name" value="Sigma70_r4_2"/>
    <property type="match status" value="1"/>
</dbReference>
<evidence type="ECO:0000256" key="1">
    <source>
        <dbReference type="ARBA" id="ARBA00010641"/>
    </source>
</evidence>
<keyword evidence="4" id="KW-0804">Transcription</keyword>
<dbReference type="NCBIfam" id="TIGR02937">
    <property type="entry name" value="sigma70-ECF"/>
    <property type="match status" value="1"/>
</dbReference>
<dbReference type="InterPro" id="IPR039425">
    <property type="entry name" value="RNA_pol_sigma-70-like"/>
</dbReference>
<dbReference type="GO" id="GO:0006352">
    <property type="term" value="P:DNA-templated transcription initiation"/>
    <property type="evidence" value="ECO:0007669"/>
    <property type="project" value="InterPro"/>
</dbReference>
<dbReference type="Gene3D" id="1.10.10.10">
    <property type="entry name" value="Winged helix-like DNA-binding domain superfamily/Winged helix DNA-binding domain"/>
    <property type="match status" value="1"/>
</dbReference>